<comment type="caution">
    <text evidence="2">The sequence shown here is derived from an EMBL/GenBank/DDBJ whole genome shotgun (WGS) entry which is preliminary data.</text>
</comment>
<dbReference type="EMBL" id="JAHLQT010011563">
    <property type="protein sequence ID" value="KAG7172237.1"/>
    <property type="molecule type" value="Genomic_DNA"/>
</dbReference>
<keyword evidence="1" id="KW-0472">Membrane</keyword>
<dbReference type="AlphaFoldDB" id="A0A8J5N2T3"/>
<feature type="transmembrane region" description="Helical" evidence="1">
    <location>
        <begin position="118"/>
        <end position="144"/>
    </location>
</feature>
<organism evidence="2 3">
    <name type="scientific">Homarus americanus</name>
    <name type="common">American lobster</name>
    <dbReference type="NCBI Taxonomy" id="6706"/>
    <lineage>
        <taxon>Eukaryota</taxon>
        <taxon>Metazoa</taxon>
        <taxon>Ecdysozoa</taxon>
        <taxon>Arthropoda</taxon>
        <taxon>Crustacea</taxon>
        <taxon>Multicrustacea</taxon>
        <taxon>Malacostraca</taxon>
        <taxon>Eumalacostraca</taxon>
        <taxon>Eucarida</taxon>
        <taxon>Decapoda</taxon>
        <taxon>Pleocyemata</taxon>
        <taxon>Astacidea</taxon>
        <taxon>Nephropoidea</taxon>
        <taxon>Nephropidae</taxon>
        <taxon>Homarus</taxon>
    </lineage>
</organism>
<keyword evidence="3" id="KW-1185">Reference proteome</keyword>
<feature type="non-terminal residue" evidence="2">
    <location>
        <position position="451"/>
    </location>
</feature>
<proteinExistence type="predicted"/>
<sequence length="451" mass="48141">DTVGPCSSMRGLRQCQLPQLMAKLLHRKALDAVSSLASDPPQAVVVEEVLVGQWLAGEVPGKRWRRQRCGMCGITVCRANYPAATPAICMEDHMPLCSIVSSRLARPRSWCSSGPTCLHWFLAHVLWFLAHVLWFLARVLWFLARVLWFLARVLAPGPCGKPAGGRTCRSTRCVPVPGVSQYPVCPNTCCVPVPGVSQYPVCPNTCCVPVPGVSQCPGVSQYPVCPTCCVPVPGVSQCPVCPSGVSHPGVSQYPVCPNTCCVPVPDAEATGGQLMFRLPAKHVEACLSVFRESAEAETEPWVNMRFRAEAVALTSTTSPLAGRAAAAARAAALRPAVVVVGRPNTTPTPPGLTGQRQRRHSCRDSVLLLPFITTSRRPSGMSLLLTITLLGLDVSSVTPLTFIAVATTVLVPCWPARPSSAHKGSSGNAPVPEVPGRKVSSHYLETVIEIL</sequence>
<evidence type="ECO:0000256" key="1">
    <source>
        <dbReference type="SAM" id="Phobius"/>
    </source>
</evidence>
<reference evidence="2" key="1">
    <citation type="journal article" date="2021" name="Sci. Adv.">
        <title>The American lobster genome reveals insights on longevity, neural, and immune adaptations.</title>
        <authorList>
            <person name="Polinski J.M."/>
            <person name="Zimin A.V."/>
            <person name="Clark K.F."/>
            <person name="Kohn A.B."/>
            <person name="Sadowski N."/>
            <person name="Timp W."/>
            <person name="Ptitsyn A."/>
            <person name="Khanna P."/>
            <person name="Romanova D.Y."/>
            <person name="Williams P."/>
            <person name="Greenwood S.J."/>
            <person name="Moroz L.L."/>
            <person name="Walt D.R."/>
            <person name="Bodnar A.G."/>
        </authorList>
    </citation>
    <scope>NUCLEOTIDE SEQUENCE</scope>
    <source>
        <strain evidence="2">GMGI-L3</strain>
    </source>
</reference>
<keyword evidence="1" id="KW-0812">Transmembrane</keyword>
<dbReference type="Proteomes" id="UP000747542">
    <property type="component" value="Unassembled WGS sequence"/>
</dbReference>
<name>A0A8J5N2T3_HOMAM</name>
<protein>
    <submittedName>
        <fullName evidence="2">Uncharacterized protein</fullName>
    </submittedName>
</protein>
<accession>A0A8J5N2T3</accession>
<gene>
    <name evidence="2" type="ORF">Hamer_G009586</name>
</gene>
<keyword evidence="1" id="KW-1133">Transmembrane helix</keyword>
<evidence type="ECO:0000313" key="3">
    <source>
        <dbReference type="Proteomes" id="UP000747542"/>
    </source>
</evidence>
<evidence type="ECO:0000313" key="2">
    <source>
        <dbReference type="EMBL" id="KAG7172237.1"/>
    </source>
</evidence>